<feature type="transmembrane region" description="Helical" evidence="4">
    <location>
        <begin position="360"/>
        <end position="381"/>
    </location>
</feature>
<evidence type="ECO:0000256" key="3">
    <source>
        <dbReference type="ARBA" id="ARBA00023136"/>
    </source>
</evidence>
<dbReference type="PANTHER" id="PTHR11360">
    <property type="entry name" value="MONOCARBOXYLATE TRANSPORTER"/>
    <property type="match status" value="1"/>
</dbReference>
<dbReference type="GO" id="GO:0022857">
    <property type="term" value="F:transmembrane transporter activity"/>
    <property type="evidence" value="ECO:0007669"/>
    <property type="project" value="InterPro"/>
</dbReference>
<feature type="transmembrane region" description="Helical" evidence="4">
    <location>
        <begin position="12"/>
        <end position="31"/>
    </location>
</feature>
<feature type="transmembrane region" description="Helical" evidence="4">
    <location>
        <begin position="156"/>
        <end position="177"/>
    </location>
</feature>
<feature type="transmembrane region" description="Helical" evidence="4">
    <location>
        <begin position="208"/>
        <end position="233"/>
    </location>
</feature>
<feature type="transmembrane region" description="Helical" evidence="4">
    <location>
        <begin position="335"/>
        <end position="354"/>
    </location>
</feature>
<feature type="domain" description="Major facilitator superfamily (MFS) profile" evidence="5">
    <location>
        <begin position="1"/>
        <end position="385"/>
    </location>
</feature>
<evidence type="ECO:0000259" key="5">
    <source>
        <dbReference type="PROSITE" id="PS50850"/>
    </source>
</evidence>
<feature type="transmembrane region" description="Helical" evidence="4">
    <location>
        <begin position="239"/>
        <end position="261"/>
    </location>
</feature>
<evidence type="ECO:0000256" key="1">
    <source>
        <dbReference type="ARBA" id="ARBA00022692"/>
    </source>
</evidence>
<proteinExistence type="predicted"/>
<evidence type="ECO:0000313" key="7">
    <source>
        <dbReference type="Proteomes" id="UP000188879"/>
    </source>
</evidence>
<keyword evidence="2 4" id="KW-1133">Transmembrane helix</keyword>
<dbReference type="SUPFAM" id="SSF103473">
    <property type="entry name" value="MFS general substrate transporter"/>
    <property type="match status" value="1"/>
</dbReference>
<dbReference type="Proteomes" id="UP000188879">
    <property type="component" value="Unassembled WGS sequence"/>
</dbReference>
<dbReference type="EMBL" id="MLCO01000060">
    <property type="protein sequence ID" value="ONG55956.1"/>
    <property type="molecule type" value="Genomic_DNA"/>
</dbReference>
<feature type="transmembrane region" description="Helical" evidence="4">
    <location>
        <begin position="37"/>
        <end position="58"/>
    </location>
</feature>
<gene>
    <name evidence="6" type="ORF">BKE38_07685</name>
</gene>
<organism evidence="6 7">
    <name type="scientific">Teichococcus deserti</name>
    <dbReference type="NCBI Taxonomy" id="1817963"/>
    <lineage>
        <taxon>Bacteria</taxon>
        <taxon>Pseudomonadati</taxon>
        <taxon>Pseudomonadota</taxon>
        <taxon>Alphaproteobacteria</taxon>
        <taxon>Acetobacterales</taxon>
        <taxon>Roseomonadaceae</taxon>
        <taxon>Roseomonas</taxon>
    </lineage>
</organism>
<keyword evidence="1 4" id="KW-0812">Transmembrane</keyword>
<name>A0A1V2H5C0_9PROT</name>
<comment type="caution">
    <text evidence="6">The sequence shown here is derived from an EMBL/GenBank/DDBJ whole genome shotgun (WGS) entry which is preliminary data.</text>
</comment>
<dbReference type="Pfam" id="PF07690">
    <property type="entry name" value="MFS_1"/>
    <property type="match status" value="1"/>
</dbReference>
<keyword evidence="3 4" id="KW-0472">Membrane</keyword>
<reference evidence="6 7" key="1">
    <citation type="submission" date="2016-10" db="EMBL/GenBank/DDBJ databases">
        <title>Draft Genome sequence of Roseomonas sp. strain M3.</title>
        <authorList>
            <person name="Subhash Y."/>
            <person name="Lee S."/>
        </authorList>
    </citation>
    <scope>NUCLEOTIDE SEQUENCE [LARGE SCALE GENOMIC DNA]</scope>
    <source>
        <strain evidence="6 7">M3</strain>
    </source>
</reference>
<sequence>MTVVSAIGVAQILAWGSSYYLLAVLAGPIASDTGWPLTWIMGALSIGMLVSGLASPRIGHLIDRHGGRPVLAASAVLLSAGLLLLGLAPSLPVFVLAWVILGLAMGAGLYDPAFSTLGRLYGEQARSAITHVTLFGGFASTVCWPLSAFLVDHLGWRGACLTYAAIHLAVVLPLYLFGVPREAAKPATAPTAAKAAAPSGHVQAGQRYAFVMLAAGFTLAAIIMTVLSVHLLTLLQSQGLALAAAVALGTLIGPAQVGARVLEMLFGKKAHPIWSLVASAVLVAVGLGMLVGAPGVVAAGIVMYGMGSGIRSIARGTVPLALFGKEGYAVLMGKIAMPTLIAQAASPFLGAWLLDSFGASTTLAVLCATAVLNILMVLVLVPHALRRR</sequence>
<protein>
    <submittedName>
        <fullName evidence="6">MFS transporter</fullName>
    </submittedName>
</protein>
<evidence type="ECO:0000256" key="4">
    <source>
        <dbReference type="SAM" id="Phobius"/>
    </source>
</evidence>
<dbReference type="InterPro" id="IPR050327">
    <property type="entry name" value="Proton-linked_MCT"/>
</dbReference>
<dbReference type="AlphaFoldDB" id="A0A1V2H5C0"/>
<feature type="transmembrane region" description="Helical" evidence="4">
    <location>
        <begin position="93"/>
        <end position="110"/>
    </location>
</feature>
<dbReference type="Gene3D" id="1.20.1250.20">
    <property type="entry name" value="MFS general substrate transporter like domains"/>
    <property type="match status" value="1"/>
</dbReference>
<dbReference type="InterPro" id="IPR011701">
    <property type="entry name" value="MFS"/>
</dbReference>
<accession>A0A1V2H5C0</accession>
<dbReference type="InterPro" id="IPR020846">
    <property type="entry name" value="MFS_dom"/>
</dbReference>
<dbReference type="PROSITE" id="PS50850">
    <property type="entry name" value="MFS"/>
    <property type="match status" value="1"/>
</dbReference>
<dbReference type="InterPro" id="IPR036259">
    <property type="entry name" value="MFS_trans_sf"/>
</dbReference>
<feature type="transmembrane region" description="Helical" evidence="4">
    <location>
        <begin position="131"/>
        <end position="150"/>
    </location>
</feature>
<feature type="transmembrane region" description="Helical" evidence="4">
    <location>
        <begin position="273"/>
        <end position="291"/>
    </location>
</feature>
<evidence type="ECO:0000256" key="2">
    <source>
        <dbReference type="ARBA" id="ARBA00022989"/>
    </source>
</evidence>
<keyword evidence="7" id="KW-1185">Reference proteome</keyword>
<dbReference type="PANTHER" id="PTHR11360:SF308">
    <property type="entry name" value="BLL3089 PROTEIN"/>
    <property type="match status" value="1"/>
</dbReference>
<evidence type="ECO:0000313" key="6">
    <source>
        <dbReference type="EMBL" id="ONG55956.1"/>
    </source>
</evidence>